<protein>
    <submittedName>
        <fullName evidence="4">Transcriptional regulator, tetR family</fullName>
    </submittedName>
</protein>
<dbReference type="Proteomes" id="UP000002026">
    <property type="component" value="Chromosome"/>
</dbReference>
<dbReference type="PANTHER" id="PTHR43479:SF11">
    <property type="entry name" value="ACREF_ENVCD OPERON REPRESSOR-RELATED"/>
    <property type="match status" value="1"/>
</dbReference>
<dbReference type="eggNOG" id="COG1309">
    <property type="taxonomic scope" value="Bacteria"/>
</dbReference>
<dbReference type="HOGENOM" id="CLU_2453009_0_0_11"/>
<dbReference type="SUPFAM" id="SSF46689">
    <property type="entry name" value="Homeodomain-like"/>
    <property type="match status" value="1"/>
</dbReference>
<dbReference type="Pfam" id="PF00440">
    <property type="entry name" value="TetR_N"/>
    <property type="match status" value="1"/>
</dbReference>
<dbReference type="InterPro" id="IPR050624">
    <property type="entry name" value="HTH-type_Tx_Regulator"/>
</dbReference>
<evidence type="ECO:0000313" key="4">
    <source>
        <dbReference type="EMBL" id="ACV22877.1"/>
    </source>
</evidence>
<reference evidence="4 5" key="1">
    <citation type="journal article" date="2009" name="Stand. Genomic Sci.">
        <title>Complete genome sequence of Slackia heliotrinireducens type strain (RHS 1).</title>
        <authorList>
            <person name="Pukall R."/>
            <person name="Lapidus A."/>
            <person name="Nolan M."/>
            <person name="Copeland A."/>
            <person name="Glavina Del Rio T."/>
            <person name="Lucas S."/>
            <person name="Chen F."/>
            <person name="Tice H."/>
            <person name="Cheng J.F."/>
            <person name="Chertkov O."/>
            <person name="Bruce D."/>
            <person name="Goodwin L."/>
            <person name="Kuske C."/>
            <person name="Brettin T."/>
            <person name="Detter J.C."/>
            <person name="Han C."/>
            <person name="Pitluck S."/>
            <person name="Pati A."/>
            <person name="Mavrommatis K."/>
            <person name="Ivanova N."/>
            <person name="Ovchinnikova G."/>
            <person name="Chen A."/>
            <person name="Palaniappan K."/>
            <person name="Schneider S."/>
            <person name="Rohde M."/>
            <person name="Chain P."/>
            <person name="D'haeseleer P."/>
            <person name="Goker M."/>
            <person name="Bristow J."/>
            <person name="Eisen J.A."/>
            <person name="Markowitz V."/>
            <person name="Kyrpides N.C."/>
            <person name="Klenk H.P."/>
            <person name="Hugenholtz P."/>
        </authorList>
    </citation>
    <scope>NUCLEOTIDE SEQUENCE [LARGE SCALE GENOMIC DNA]</scope>
    <source>
        <strain evidence="5">ATCC 29202 / DSM 20476 / NCTC 11029 / RHS 1</strain>
    </source>
</reference>
<dbReference type="KEGG" id="shi:Shel_18610"/>
<accession>C7N7J2</accession>
<evidence type="ECO:0000256" key="2">
    <source>
        <dbReference type="PROSITE-ProRule" id="PRU00335"/>
    </source>
</evidence>
<sequence>MPRPRKDDPQSAATSRIEAAFWRLLEEVGYSEITVRRISQAAGINRNSFYYHYESMEDLARKAFLNNAASAHQTVHRAGGAMAPHTSLT</sequence>
<evidence type="ECO:0000313" key="5">
    <source>
        <dbReference type="Proteomes" id="UP000002026"/>
    </source>
</evidence>
<dbReference type="STRING" id="471855.Shel_18610"/>
<dbReference type="Gene3D" id="1.10.357.10">
    <property type="entry name" value="Tetracycline Repressor, domain 2"/>
    <property type="match status" value="1"/>
</dbReference>
<dbReference type="PANTHER" id="PTHR43479">
    <property type="entry name" value="ACREF/ENVCD OPERON REPRESSOR-RELATED"/>
    <property type="match status" value="1"/>
</dbReference>
<keyword evidence="1 2" id="KW-0238">DNA-binding</keyword>
<evidence type="ECO:0000259" key="3">
    <source>
        <dbReference type="PROSITE" id="PS50977"/>
    </source>
</evidence>
<keyword evidence="5" id="KW-1185">Reference proteome</keyword>
<dbReference type="InterPro" id="IPR001647">
    <property type="entry name" value="HTH_TetR"/>
</dbReference>
<dbReference type="RefSeq" id="WP_012798979.1">
    <property type="nucleotide sequence ID" value="NC_013165.1"/>
</dbReference>
<dbReference type="AlphaFoldDB" id="C7N7J2"/>
<gene>
    <name evidence="4" type="ordered locus">Shel_18610</name>
</gene>
<organism evidence="4 5">
    <name type="scientific">Slackia heliotrinireducens (strain ATCC 29202 / DSM 20476 / NCTC 11029 / RHS 1)</name>
    <name type="common">Peptococcus heliotrinreducens</name>
    <dbReference type="NCBI Taxonomy" id="471855"/>
    <lineage>
        <taxon>Bacteria</taxon>
        <taxon>Bacillati</taxon>
        <taxon>Actinomycetota</taxon>
        <taxon>Coriobacteriia</taxon>
        <taxon>Eggerthellales</taxon>
        <taxon>Eggerthellaceae</taxon>
        <taxon>Slackia</taxon>
    </lineage>
</organism>
<dbReference type="PROSITE" id="PS50977">
    <property type="entry name" value="HTH_TETR_2"/>
    <property type="match status" value="1"/>
</dbReference>
<name>C7N7J2_SLAHD</name>
<dbReference type="GO" id="GO:0003677">
    <property type="term" value="F:DNA binding"/>
    <property type="evidence" value="ECO:0007669"/>
    <property type="project" value="UniProtKB-UniRule"/>
</dbReference>
<feature type="domain" description="HTH tetR-type" evidence="3">
    <location>
        <begin position="11"/>
        <end position="71"/>
    </location>
</feature>
<dbReference type="PRINTS" id="PR00455">
    <property type="entry name" value="HTHTETR"/>
</dbReference>
<dbReference type="EMBL" id="CP001684">
    <property type="protein sequence ID" value="ACV22877.1"/>
    <property type="molecule type" value="Genomic_DNA"/>
</dbReference>
<feature type="DNA-binding region" description="H-T-H motif" evidence="2">
    <location>
        <begin position="34"/>
        <end position="53"/>
    </location>
</feature>
<proteinExistence type="predicted"/>
<dbReference type="InterPro" id="IPR009057">
    <property type="entry name" value="Homeodomain-like_sf"/>
</dbReference>
<evidence type="ECO:0000256" key="1">
    <source>
        <dbReference type="ARBA" id="ARBA00023125"/>
    </source>
</evidence>